<sequence length="66" mass="7208">MADWSGGHHRYRLGLFSLPVTSFGPSSPSVPQVVPSRVRITPVDERTSSPARISCHPTHENENVVA</sequence>
<dbReference type="Proteomes" id="UP000075882">
    <property type="component" value="Unassembled WGS sequence"/>
</dbReference>
<accession>A0A8W7PU50</accession>
<dbReference type="EnsemblMetazoa" id="ACOM036875-RA">
    <property type="protein sequence ID" value="ACOM036875-PA.1"/>
    <property type="gene ID" value="ACOM036875"/>
</dbReference>
<evidence type="ECO:0000256" key="1">
    <source>
        <dbReference type="SAM" id="MobiDB-lite"/>
    </source>
</evidence>
<dbReference type="AlphaFoldDB" id="A0A8W7PU50"/>
<organism evidence="2">
    <name type="scientific">Anopheles coluzzii</name>
    <name type="common">African malaria mosquito</name>
    <dbReference type="NCBI Taxonomy" id="1518534"/>
    <lineage>
        <taxon>Eukaryota</taxon>
        <taxon>Metazoa</taxon>
        <taxon>Ecdysozoa</taxon>
        <taxon>Arthropoda</taxon>
        <taxon>Hexapoda</taxon>
        <taxon>Insecta</taxon>
        <taxon>Pterygota</taxon>
        <taxon>Neoptera</taxon>
        <taxon>Endopterygota</taxon>
        <taxon>Diptera</taxon>
        <taxon>Nematocera</taxon>
        <taxon>Culicoidea</taxon>
        <taxon>Culicidae</taxon>
        <taxon>Anophelinae</taxon>
        <taxon>Anopheles</taxon>
    </lineage>
</organism>
<name>A0A8W7PU50_ANOCL</name>
<protein>
    <submittedName>
        <fullName evidence="2">Uncharacterized protein</fullName>
    </submittedName>
</protein>
<reference evidence="2" key="1">
    <citation type="submission" date="2022-08" db="UniProtKB">
        <authorList>
            <consortium name="EnsemblMetazoa"/>
        </authorList>
    </citation>
    <scope>IDENTIFICATION</scope>
</reference>
<feature type="compositionally biased region" description="Basic and acidic residues" evidence="1">
    <location>
        <begin position="57"/>
        <end position="66"/>
    </location>
</feature>
<proteinExistence type="predicted"/>
<evidence type="ECO:0000313" key="2">
    <source>
        <dbReference type="EnsemblMetazoa" id="ACOM036875-PA.1"/>
    </source>
</evidence>
<feature type="region of interest" description="Disordered" evidence="1">
    <location>
        <begin position="43"/>
        <end position="66"/>
    </location>
</feature>